<dbReference type="GO" id="GO:0016787">
    <property type="term" value="F:hydrolase activity"/>
    <property type="evidence" value="ECO:0007669"/>
    <property type="project" value="UniProtKB-KW"/>
</dbReference>
<dbReference type="Pfam" id="PF19583">
    <property type="entry name" value="ODP"/>
    <property type="match status" value="1"/>
</dbReference>
<dbReference type="AlphaFoldDB" id="A0A514BN50"/>
<dbReference type="SUPFAM" id="SSF56281">
    <property type="entry name" value="Metallo-hydrolase/oxidoreductase"/>
    <property type="match status" value="1"/>
</dbReference>
<dbReference type="PANTHER" id="PTHR43717:SF1">
    <property type="entry name" value="ANAEROBIC NITRIC OXIDE REDUCTASE FLAVORUBREDOXIN"/>
    <property type="match status" value="1"/>
</dbReference>
<dbReference type="Proteomes" id="UP000317199">
    <property type="component" value="Chromosome"/>
</dbReference>
<sequence>MVASAPAPLAVPVMSPVQPVAGDWSVLPSWLPVPGMGVLAANSFLLRGRQPMLVDTGLLAVSDAYIAALTEAIDPADLRWIWISHLDADHVGNLDRVTALAPNATVLTSFLGAGKMQVAGMDASRVQTIEPGTRIDLGDRELVPLRPPYYDAPETLGFFDLHDRVLFAADAFGAVLPDAAERYADIPRHALAEGLRNWSSLDAPWLSQIDPRRFAASLAAVGCLTPLATLTGHLPPVTGDLGPLLEDVHDAWCRPAAADPALMPFSLESALAAVAAGSSRARGDARLHDIAAPGPSVQATATPASLAR</sequence>
<evidence type="ECO:0000259" key="1">
    <source>
        <dbReference type="SMART" id="SM00849"/>
    </source>
</evidence>
<proteinExistence type="predicted"/>
<dbReference type="InterPro" id="IPR045761">
    <property type="entry name" value="ODP_dom"/>
</dbReference>
<dbReference type="InterPro" id="IPR036866">
    <property type="entry name" value="RibonucZ/Hydroxyglut_hydro"/>
</dbReference>
<keyword evidence="3" id="KW-1185">Reference proteome</keyword>
<evidence type="ECO:0000313" key="2">
    <source>
        <dbReference type="EMBL" id="QDH68765.1"/>
    </source>
</evidence>
<reference evidence="2 3" key="1">
    <citation type="submission" date="2019-06" db="EMBL/GenBank/DDBJ databases">
        <title>Lysobacter alkalisoli sp. nov. isolated from saline-alkali soil.</title>
        <authorList>
            <person name="Sun J.-Q."/>
            <person name="Xu L."/>
        </authorList>
    </citation>
    <scope>NUCLEOTIDE SEQUENCE [LARGE SCALE GENOMIC DNA]</scope>
    <source>
        <strain evidence="2 3">SJ-36</strain>
    </source>
</reference>
<dbReference type="Gene3D" id="3.60.15.10">
    <property type="entry name" value="Ribonuclease Z/Hydroxyacylglutathione hydrolase-like"/>
    <property type="match status" value="1"/>
</dbReference>
<dbReference type="EMBL" id="CP041242">
    <property type="protein sequence ID" value="QDH68765.1"/>
    <property type="molecule type" value="Genomic_DNA"/>
</dbReference>
<accession>A0A514BN50</accession>
<dbReference type="SMART" id="SM00849">
    <property type="entry name" value="Lactamase_B"/>
    <property type="match status" value="1"/>
</dbReference>
<protein>
    <submittedName>
        <fullName evidence="2">MBL fold metallo-hydrolase</fullName>
    </submittedName>
</protein>
<dbReference type="OrthoDB" id="9812260at2"/>
<keyword evidence="2" id="KW-0378">Hydrolase</keyword>
<organism evidence="2 3">
    <name type="scientific">Marilutibacter alkalisoli</name>
    <dbReference type="NCBI Taxonomy" id="2591633"/>
    <lineage>
        <taxon>Bacteria</taxon>
        <taxon>Pseudomonadati</taxon>
        <taxon>Pseudomonadota</taxon>
        <taxon>Gammaproteobacteria</taxon>
        <taxon>Lysobacterales</taxon>
        <taxon>Lysobacteraceae</taxon>
        <taxon>Marilutibacter</taxon>
    </lineage>
</organism>
<evidence type="ECO:0000313" key="3">
    <source>
        <dbReference type="Proteomes" id="UP000317199"/>
    </source>
</evidence>
<feature type="domain" description="Metallo-beta-lactamase" evidence="1">
    <location>
        <begin position="40"/>
        <end position="218"/>
    </location>
</feature>
<dbReference type="PANTHER" id="PTHR43717">
    <property type="entry name" value="ANAEROBIC NITRIC OXIDE REDUCTASE FLAVORUBREDOXIN"/>
    <property type="match status" value="1"/>
</dbReference>
<name>A0A514BN50_9GAMM</name>
<dbReference type="KEGG" id="lyj:FKV23_00530"/>
<gene>
    <name evidence="2" type="ORF">FKV23_00530</name>
</gene>
<dbReference type="InterPro" id="IPR001279">
    <property type="entry name" value="Metallo-B-lactamas"/>
</dbReference>